<dbReference type="InterPro" id="IPR013087">
    <property type="entry name" value="Znf_C2H2_type"/>
</dbReference>
<keyword evidence="3 5" id="KW-0863">Zinc-finger</keyword>
<keyword evidence="2" id="KW-0677">Repeat</keyword>
<evidence type="ECO:0000259" key="7">
    <source>
        <dbReference type="PROSITE" id="PS50157"/>
    </source>
</evidence>
<dbReference type="EMBL" id="CAAE01008892">
    <property type="protein sequence ID" value="CAF91612.1"/>
    <property type="molecule type" value="Genomic_DNA"/>
</dbReference>
<evidence type="ECO:0000256" key="6">
    <source>
        <dbReference type="SAM" id="MobiDB-lite"/>
    </source>
</evidence>
<dbReference type="OrthoDB" id="6277246at2759"/>
<evidence type="ECO:0000256" key="2">
    <source>
        <dbReference type="ARBA" id="ARBA00022737"/>
    </source>
</evidence>
<dbReference type="FunFam" id="3.30.160.60:FF:000125">
    <property type="entry name" value="Putative zinc finger protein 143"/>
    <property type="match status" value="2"/>
</dbReference>
<dbReference type="FunFam" id="3.30.160.60:FF:000007">
    <property type="entry name" value="Basic krueppel-like factor 3"/>
    <property type="match status" value="1"/>
</dbReference>
<name>Q4T670_TETNG</name>
<organism evidence="8">
    <name type="scientific">Tetraodon nigroviridis</name>
    <name type="common">Spotted green pufferfish</name>
    <name type="synonym">Chelonodon nigroviridis</name>
    <dbReference type="NCBI Taxonomy" id="99883"/>
    <lineage>
        <taxon>Eukaryota</taxon>
        <taxon>Metazoa</taxon>
        <taxon>Chordata</taxon>
        <taxon>Craniata</taxon>
        <taxon>Vertebrata</taxon>
        <taxon>Euteleostomi</taxon>
        <taxon>Actinopterygii</taxon>
        <taxon>Neopterygii</taxon>
        <taxon>Teleostei</taxon>
        <taxon>Neoteleostei</taxon>
        <taxon>Acanthomorphata</taxon>
        <taxon>Eupercaria</taxon>
        <taxon>Tetraodontiformes</taxon>
        <taxon>Tetradontoidea</taxon>
        <taxon>Tetraodontidae</taxon>
        <taxon>Tetraodon</taxon>
    </lineage>
</organism>
<feature type="non-terminal residue" evidence="8">
    <location>
        <position position="1"/>
    </location>
</feature>
<dbReference type="Gene3D" id="3.30.160.60">
    <property type="entry name" value="Classic Zinc Finger"/>
    <property type="match status" value="7"/>
</dbReference>
<feature type="domain" description="C2H2-type" evidence="7">
    <location>
        <begin position="409"/>
        <end position="438"/>
    </location>
</feature>
<gene>
    <name evidence="8" type="ORF">GSTENG00006454001</name>
</gene>
<evidence type="ECO:0000256" key="3">
    <source>
        <dbReference type="ARBA" id="ARBA00022771"/>
    </source>
</evidence>
<dbReference type="FunFam" id="3.30.160.60:FF:000072">
    <property type="entry name" value="zinc finger protein 143 isoform X1"/>
    <property type="match status" value="1"/>
</dbReference>
<dbReference type="PANTHER" id="PTHR46179">
    <property type="entry name" value="ZINC FINGER PROTEIN"/>
    <property type="match status" value="1"/>
</dbReference>
<sequence length="444" mass="49626">SDGKLARDLDEGGGSATAMDSSDLFSTLSTSVPASETFSGTITINNQNIIVTIENGVLTLAASQEGCVNKEDDVLTLKEHLGVKDHEDIVLLNYESGTKSIGKISTLAVTSSGQQDEPRPGLLINHSELALVDNCSVPELCPSLDSCPIVKQEMRGLCAVTEEEPVTSRTKVPTSNCTTGNLPSVPLIRSKKETSTTFSCPELGCSCVFDTRQKLKVHLLNHAEDPRPFQCTIEGCGWAFATSYKLKRHLQSHDKQRPHICHFEGCGRRFTTIYNLKAHVKVHEQDNTFVCEICSERFRSATRLTNHHRVHFEPQRPHKCDFPGCEKAFITFSALFSHNRTHFRESGHYTCTYPGCGKIYDKACRLKIHMRSHTGERPFICDWDGCGWSFTSMSKLLRHKRKHDDDRRFICTEEGCGKSFTRAEHLKGHSITHLGTKPFQCHAE</sequence>
<dbReference type="PROSITE" id="PS00028">
    <property type="entry name" value="ZINC_FINGER_C2H2_1"/>
    <property type="match status" value="8"/>
</dbReference>
<evidence type="ECO:0000313" key="8">
    <source>
        <dbReference type="EMBL" id="CAF91612.1"/>
    </source>
</evidence>
<dbReference type="GO" id="GO:0003712">
    <property type="term" value="F:transcription coregulator activity"/>
    <property type="evidence" value="ECO:0007669"/>
    <property type="project" value="TreeGrafter"/>
</dbReference>
<dbReference type="GO" id="GO:0006357">
    <property type="term" value="P:regulation of transcription by RNA polymerase II"/>
    <property type="evidence" value="ECO:0007669"/>
    <property type="project" value="TreeGrafter"/>
</dbReference>
<dbReference type="GO" id="GO:0005634">
    <property type="term" value="C:nucleus"/>
    <property type="evidence" value="ECO:0007669"/>
    <property type="project" value="TreeGrafter"/>
</dbReference>
<feature type="domain" description="C2H2-type" evidence="7">
    <location>
        <begin position="289"/>
        <end position="316"/>
    </location>
</feature>
<evidence type="ECO:0000256" key="1">
    <source>
        <dbReference type="ARBA" id="ARBA00022723"/>
    </source>
</evidence>
<dbReference type="KEGG" id="tng:GSTEN00006454G001"/>
<feature type="domain" description="C2H2-type" evidence="7">
    <location>
        <begin position="229"/>
        <end position="258"/>
    </location>
</feature>
<dbReference type="PANTHER" id="PTHR46179:SF5">
    <property type="entry name" value="ZINC FINGER PROTEIN ZXDC"/>
    <property type="match status" value="1"/>
</dbReference>
<evidence type="ECO:0000256" key="4">
    <source>
        <dbReference type="ARBA" id="ARBA00022833"/>
    </source>
</evidence>
<dbReference type="SUPFAM" id="SSF57667">
    <property type="entry name" value="beta-beta-alpha zinc fingers"/>
    <property type="match status" value="5"/>
</dbReference>
<dbReference type="GO" id="GO:0008270">
    <property type="term" value="F:zinc ion binding"/>
    <property type="evidence" value="ECO:0007669"/>
    <property type="project" value="UniProtKB-KW"/>
</dbReference>
<dbReference type="FunFam" id="3.30.160.60:FF:000257">
    <property type="entry name" value="ZXD family zinc finger C"/>
    <property type="match status" value="1"/>
</dbReference>
<dbReference type="Pfam" id="PF00096">
    <property type="entry name" value="zf-C2H2"/>
    <property type="match status" value="6"/>
</dbReference>
<dbReference type="SMART" id="SM00355">
    <property type="entry name" value="ZnF_C2H2"/>
    <property type="match status" value="8"/>
</dbReference>
<accession>Q4T670</accession>
<dbReference type="InterPro" id="IPR051061">
    <property type="entry name" value="Zinc_finger_trans_reg"/>
</dbReference>
<dbReference type="AlphaFoldDB" id="Q4T670"/>
<dbReference type="PROSITE" id="PS50157">
    <property type="entry name" value="ZINC_FINGER_C2H2_2"/>
    <property type="match status" value="7"/>
</dbReference>
<keyword evidence="4" id="KW-0862">Zinc</keyword>
<protein>
    <submittedName>
        <fullName evidence="8">Chromosome undetermined SCAF8892, whole genome shotgun sequence</fullName>
    </submittedName>
</protein>
<feature type="domain" description="C2H2-type" evidence="7">
    <location>
        <begin position="349"/>
        <end position="378"/>
    </location>
</feature>
<feature type="domain" description="C2H2-type" evidence="7">
    <location>
        <begin position="259"/>
        <end position="288"/>
    </location>
</feature>
<feature type="domain" description="C2H2-type" evidence="7">
    <location>
        <begin position="379"/>
        <end position="408"/>
    </location>
</feature>
<evidence type="ECO:0000256" key="5">
    <source>
        <dbReference type="PROSITE-ProRule" id="PRU00042"/>
    </source>
</evidence>
<reference evidence="8" key="2">
    <citation type="submission" date="2004-02" db="EMBL/GenBank/DDBJ databases">
        <authorList>
            <consortium name="Genoscope"/>
            <consortium name="Whitehead Institute Centre for Genome Research"/>
        </authorList>
    </citation>
    <scope>NUCLEOTIDE SEQUENCE</scope>
</reference>
<keyword evidence="1" id="KW-0479">Metal-binding</keyword>
<feature type="region of interest" description="Disordered" evidence="6">
    <location>
        <begin position="1"/>
        <end position="20"/>
    </location>
</feature>
<reference evidence="8" key="1">
    <citation type="journal article" date="2004" name="Nature">
        <title>Genome duplication in the teleost fish Tetraodon nigroviridis reveals the early vertebrate proto-karyotype.</title>
        <authorList>
            <person name="Jaillon O."/>
            <person name="Aury J.-M."/>
            <person name="Brunet F."/>
            <person name="Petit J.-L."/>
            <person name="Stange-Thomann N."/>
            <person name="Mauceli E."/>
            <person name="Bouneau L."/>
            <person name="Fischer C."/>
            <person name="Ozouf-Costaz C."/>
            <person name="Bernot A."/>
            <person name="Nicaud S."/>
            <person name="Jaffe D."/>
            <person name="Fisher S."/>
            <person name="Lutfalla G."/>
            <person name="Dossat C."/>
            <person name="Segurens B."/>
            <person name="Dasilva C."/>
            <person name="Salanoubat M."/>
            <person name="Levy M."/>
            <person name="Boudet N."/>
            <person name="Castellano S."/>
            <person name="Anthouard V."/>
            <person name="Jubin C."/>
            <person name="Castelli V."/>
            <person name="Katinka M."/>
            <person name="Vacherie B."/>
            <person name="Biemont C."/>
            <person name="Skalli Z."/>
            <person name="Cattolico L."/>
            <person name="Poulain J."/>
            <person name="De Berardinis V."/>
            <person name="Cruaud C."/>
            <person name="Duprat S."/>
            <person name="Brottier P."/>
            <person name="Coutanceau J.-P."/>
            <person name="Gouzy J."/>
            <person name="Parra G."/>
            <person name="Lardier G."/>
            <person name="Chapple C."/>
            <person name="McKernan K.J."/>
            <person name="McEwan P."/>
            <person name="Bosak S."/>
            <person name="Kellis M."/>
            <person name="Volff J.-N."/>
            <person name="Guigo R."/>
            <person name="Zody M.C."/>
            <person name="Mesirov J."/>
            <person name="Lindblad-Toh K."/>
            <person name="Birren B."/>
            <person name="Nusbaum C."/>
            <person name="Kahn D."/>
            <person name="Robinson-Rechavi M."/>
            <person name="Laudet V."/>
            <person name="Schachter V."/>
            <person name="Quetier F."/>
            <person name="Saurin W."/>
            <person name="Scarpelli C."/>
            <person name="Wincker P."/>
            <person name="Lander E.S."/>
            <person name="Weissenbach J."/>
            <person name="Roest Crollius H."/>
        </authorList>
    </citation>
    <scope>NUCLEOTIDE SEQUENCE [LARGE SCALE GENOMIC DNA]</scope>
</reference>
<feature type="compositionally biased region" description="Basic and acidic residues" evidence="6">
    <location>
        <begin position="1"/>
        <end position="10"/>
    </location>
</feature>
<proteinExistence type="predicted"/>
<feature type="non-terminal residue" evidence="8">
    <location>
        <position position="444"/>
    </location>
</feature>
<dbReference type="InterPro" id="IPR036236">
    <property type="entry name" value="Znf_C2H2_sf"/>
</dbReference>
<feature type="domain" description="C2H2-type" evidence="7">
    <location>
        <begin position="318"/>
        <end position="347"/>
    </location>
</feature>